<sequence>MRLLLQLECDGSVVPASLSSTARFTMTEGWSWGDAGSIYFVASSSDLARGAFERVCLSRQTY</sequence>
<dbReference type="EMBL" id="ACZI02000003">
    <property type="protein sequence ID" value="ERG69128.1"/>
    <property type="molecule type" value="Genomic_DNA"/>
</dbReference>
<dbReference type="HOGENOM" id="CLU_2901709_0_0_11"/>
<dbReference type="InterPro" id="IPR035948">
    <property type="entry name" value="YwqG-like_sf"/>
</dbReference>
<evidence type="ECO:0000313" key="1">
    <source>
        <dbReference type="EMBL" id="ERG69128.1"/>
    </source>
</evidence>
<keyword evidence="2" id="KW-1185">Reference proteome</keyword>
<proteinExistence type="predicted"/>
<dbReference type="Pfam" id="PF09234">
    <property type="entry name" value="DUF1963"/>
    <property type="match status" value="1"/>
</dbReference>
<dbReference type="InterPro" id="IPR015315">
    <property type="entry name" value="DUF1963"/>
</dbReference>
<protein>
    <submittedName>
        <fullName evidence="1">Uncharacterized protein</fullName>
    </submittedName>
</protein>
<dbReference type="STRING" id="679197.HMPREF9336_04272"/>
<comment type="caution">
    <text evidence="1">The sequence shown here is derived from an EMBL/GenBank/DDBJ whole genome shotgun (WGS) entry which is preliminary data.</text>
</comment>
<gene>
    <name evidence="1" type="ORF">HMPREF9336_04272</name>
</gene>
<dbReference type="Gene3D" id="2.30.320.10">
    <property type="entry name" value="YwqG-like"/>
    <property type="match status" value="1"/>
</dbReference>
<evidence type="ECO:0000313" key="2">
    <source>
        <dbReference type="Proteomes" id="UP000004816"/>
    </source>
</evidence>
<dbReference type="AlphaFoldDB" id="U1N8D3"/>
<dbReference type="Proteomes" id="UP000004816">
    <property type="component" value="Unassembled WGS sequence"/>
</dbReference>
<dbReference type="SUPFAM" id="SSF103032">
    <property type="entry name" value="Hypothetical protein YwqG"/>
    <property type="match status" value="1"/>
</dbReference>
<organism evidence="1 2">
    <name type="scientific">Segniliparus rugosus (strain ATCC BAA-974 / DSM 45345 / CCUG 50838 / CIP 108380 / JCM 13579 / CDC 945)</name>
    <dbReference type="NCBI Taxonomy" id="679197"/>
    <lineage>
        <taxon>Bacteria</taxon>
        <taxon>Bacillati</taxon>
        <taxon>Actinomycetota</taxon>
        <taxon>Actinomycetes</taxon>
        <taxon>Mycobacteriales</taxon>
        <taxon>Segniliparaceae</taxon>
        <taxon>Segniliparus</taxon>
    </lineage>
</organism>
<name>U1N8D3_SEGRC</name>
<reference evidence="1 2" key="1">
    <citation type="journal article" date="2011" name="Stand. Genomic Sci.">
        <title>High quality draft genome sequence of Segniliparus rugosus CDC 945(T)= (ATCC BAA-974(T)).</title>
        <authorList>
            <person name="Earl A.M."/>
            <person name="Desjardins C.A."/>
            <person name="Fitzgerald M.G."/>
            <person name="Arachchi H.M."/>
            <person name="Zeng Q."/>
            <person name="Mehta T."/>
            <person name="Griggs A."/>
            <person name="Birren B.W."/>
            <person name="Toney N.C."/>
            <person name="Carr J."/>
            <person name="Posey J."/>
            <person name="Butler W.R."/>
        </authorList>
    </citation>
    <scope>NUCLEOTIDE SEQUENCE [LARGE SCALE GENOMIC DNA]</scope>
    <source>
        <strain evidence="2">ATCC BAA-974 / DSM 45345 / CCUG 50838 / CIP 108380 / JCM 13579 / CDC 945</strain>
    </source>
</reference>
<accession>U1N8D3</accession>